<dbReference type="AlphaFoldDB" id="A0A2A2GHR9"/>
<comment type="similarity">
    <text evidence="1">Belongs to the bacterial reverse transcriptase family.</text>
</comment>
<dbReference type="InterPro" id="IPR000477">
    <property type="entry name" value="RT_dom"/>
</dbReference>
<evidence type="ECO:0000313" key="5">
    <source>
        <dbReference type="Proteomes" id="UP000218023"/>
    </source>
</evidence>
<dbReference type="InterPro" id="IPR043502">
    <property type="entry name" value="DNA/RNA_pol_sf"/>
</dbReference>
<evidence type="ECO:0000259" key="3">
    <source>
        <dbReference type="PROSITE" id="PS50878"/>
    </source>
</evidence>
<sequence length="558" mass="63010">MDMVEFGKPFGLDKGVINSLNWDLAAQKIMNEIKSDFIYAPHINVIYRWNSRGLAEIVKGELQGGTFLPGQPLTLEVPKSARMRIATRPARSGPNYTRPGSILFPKDRIFYQILADGAIDVISARTDKSRSFSHHIDEDNPEKMFRSTRACWADFQKALKEYAEDDSVNYVIKLDIANFFSSINQHTLVNMLSDAGYPKTFVDRLENVLLTFTTNRSSRGIVQGMFPSDMLGNYYLSPFDRFLNDEGVQSARYVDDVYIFVDSTASADALIRAVAPELRSYDLALNEAKCCIFPKAQLVVEEPDLEQLFQDAIDEVRAQLEDNDFETDYGFQSGWDDDENDGEDREDEGGDASENIVNLELEATKGLFDSLDDFPGHEENIERFCLPLFAKVESDHAVDHVIRHFDDRPSMAQIYCAYLARFINRDDVKAALAVKVSDDRLQDWQRMWVLAALARASAVSDVAEQAAYQSFRDATRHDALRAAAAIYLGRFGDAARRRSLAGEYTRVSEYVQSAIYFISQLAWSGPDKTNAHANWGRRGELNQLITDAFAANRASKKK</sequence>
<evidence type="ECO:0000313" key="4">
    <source>
        <dbReference type="EMBL" id="PAU97156.1"/>
    </source>
</evidence>
<feature type="region of interest" description="Disordered" evidence="2">
    <location>
        <begin position="327"/>
        <end position="353"/>
    </location>
</feature>
<dbReference type="Gene3D" id="3.30.70.2630">
    <property type="match status" value="1"/>
</dbReference>
<accession>A0A2A2GHR9</accession>
<dbReference type="Pfam" id="PF00078">
    <property type="entry name" value="RVT_1"/>
    <property type="match status" value="1"/>
</dbReference>
<feature type="compositionally biased region" description="Acidic residues" evidence="2">
    <location>
        <begin position="335"/>
        <end position="351"/>
    </location>
</feature>
<organism evidence="4 5">
    <name type="scientific">Paracoccus salipaludis</name>
    <dbReference type="NCBI Taxonomy" id="2032623"/>
    <lineage>
        <taxon>Bacteria</taxon>
        <taxon>Pseudomonadati</taxon>
        <taxon>Pseudomonadota</taxon>
        <taxon>Alphaproteobacteria</taxon>
        <taxon>Rhodobacterales</taxon>
        <taxon>Paracoccaceae</taxon>
        <taxon>Paracoccus</taxon>
    </lineage>
</organism>
<gene>
    <name evidence="4" type="ORF">CK240_10370</name>
</gene>
<name>A0A2A2GHR9_9RHOB</name>
<dbReference type="SUPFAM" id="SSF56672">
    <property type="entry name" value="DNA/RNA polymerases"/>
    <property type="match status" value="1"/>
</dbReference>
<dbReference type="Proteomes" id="UP000218023">
    <property type="component" value="Unassembled WGS sequence"/>
</dbReference>
<dbReference type="Gene3D" id="3.10.10.20">
    <property type="match status" value="1"/>
</dbReference>
<dbReference type="CDD" id="cd01646">
    <property type="entry name" value="RT_Bac_retron_I"/>
    <property type="match status" value="1"/>
</dbReference>
<dbReference type="InterPro" id="IPR051083">
    <property type="entry name" value="GrpII_Intron_Splice-Mob/Def"/>
</dbReference>
<dbReference type="EMBL" id="NSJZ01000007">
    <property type="protein sequence ID" value="PAU97156.1"/>
    <property type="molecule type" value="Genomic_DNA"/>
</dbReference>
<dbReference type="PROSITE" id="PS50878">
    <property type="entry name" value="RT_POL"/>
    <property type="match status" value="1"/>
</dbReference>
<feature type="domain" description="Reverse transcriptase" evidence="3">
    <location>
        <begin position="67"/>
        <end position="313"/>
    </location>
</feature>
<dbReference type="RefSeq" id="WP_095640264.1">
    <property type="nucleotide sequence ID" value="NZ_NSJZ01000007.1"/>
</dbReference>
<keyword evidence="5" id="KW-1185">Reference proteome</keyword>
<reference evidence="4 5" key="1">
    <citation type="submission" date="2017-09" db="EMBL/GenBank/DDBJ databases">
        <title>Paracoccus alkalisoli sp. nov., isolated from saline alkaline soil.</title>
        <authorList>
            <person name="Dong X."/>
            <person name="Zhang G."/>
        </authorList>
    </citation>
    <scope>NUCLEOTIDE SEQUENCE [LARGE SCALE GENOMIC DNA]</scope>
    <source>
        <strain evidence="4 5">WN007</strain>
    </source>
</reference>
<comment type="caution">
    <text evidence="4">The sequence shown here is derived from an EMBL/GenBank/DDBJ whole genome shotgun (WGS) entry which is preliminary data.</text>
</comment>
<protein>
    <recommendedName>
        <fullName evidence="3">Reverse transcriptase domain-containing protein</fullName>
    </recommendedName>
</protein>
<dbReference type="OrthoDB" id="9780724at2"/>
<proteinExistence type="inferred from homology"/>
<dbReference type="Gene3D" id="1.10.10.2210">
    <property type="match status" value="1"/>
</dbReference>
<evidence type="ECO:0000256" key="1">
    <source>
        <dbReference type="ARBA" id="ARBA00034120"/>
    </source>
</evidence>
<evidence type="ECO:0000256" key="2">
    <source>
        <dbReference type="SAM" id="MobiDB-lite"/>
    </source>
</evidence>
<dbReference type="PANTHER" id="PTHR34047">
    <property type="entry name" value="NUCLEAR INTRON MATURASE 1, MITOCHONDRIAL-RELATED"/>
    <property type="match status" value="1"/>
</dbReference>
<dbReference type="PANTHER" id="PTHR34047:SF8">
    <property type="entry name" value="PROTEIN YKFC"/>
    <property type="match status" value="1"/>
</dbReference>